<evidence type="ECO:0000313" key="1">
    <source>
        <dbReference type="EMBL" id="SNR46413.1"/>
    </source>
</evidence>
<sequence>MGNNKKLTRLFIIFHNTIIRKNNTYISAILTTFTLKY</sequence>
<accession>A0A238WJB8</accession>
<dbReference type="AlphaFoldDB" id="A0A238WJB8"/>
<proteinExistence type="predicted"/>
<dbReference type="Proteomes" id="UP000198384">
    <property type="component" value="Unassembled WGS sequence"/>
</dbReference>
<dbReference type="EMBL" id="FZNT01000003">
    <property type="protein sequence ID" value="SNR46413.1"/>
    <property type="molecule type" value="Genomic_DNA"/>
</dbReference>
<organism evidence="1 2">
    <name type="scientific">Lutibacter agarilyticus</name>
    <dbReference type="NCBI Taxonomy" id="1109740"/>
    <lineage>
        <taxon>Bacteria</taxon>
        <taxon>Pseudomonadati</taxon>
        <taxon>Bacteroidota</taxon>
        <taxon>Flavobacteriia</taxon>
        <taxon>Flavobacteriales</taxon>
        <taxon>Flavobacteriaceae</taxon>
        <taxon>Lutibacter</taxon>
    </lineage>
</organism>
<evidence type="ECO:0000313" key="2">
    <source>
        <dbReference type="Proteomes" id="UP000198384"/>
    </source>
</evidence>
<gene>
    <name evidence="1" type="ORF">SAMN06265371_103260</name>
</gene>
<protein>
    <submittedName>
        <fullName evidence="1">Uncharacterized protein</fullName>
    </submittedName>
</protein>
<name>A0A238WJB8_9FLAO</name>
<keyword evidence="2" id="KW-1185">Reference proteome</keyword>
<reference evidence="1 2" key="1">
    <citation type="submission" date="2017-06" db="EMBL/GenBank/DDBJ databases">
        <authorList>
            <person name="Kim H.J."/>
            <person name="Triplett B.A."/>
        </authorList>
    </citation>
    <scope>NUCLEOTIDE SEQUENCE [LARGE SCALE GENOMIC DNA]</scope>
    <source>
        <strain evidence="1 2">DSM 29150</strain>
    </source>
</reference>